<keyword evidence="3" id="KW-1185">Reference proteome</keyword>
<accession>A0AAV4RC95</accession>
<organism evidence="2 3">
    <name type="scientific">Caerostris extrusa</name>
    <name type="common">Bark spider</name>
    <name type="synonym">Caerostris bankana</name>
    <dbReference type="NCBI Taxonomy" id="172846"/>
    <lineage>
        <taxon>Eukaryota</taxon>
        <taxon>Metazoa</taxon>
        <taxon>Ecdysozoa</taxon>
        <taxon>Arthropoda</taxon>
        <taxon>Chelicerata</taxon>
        <taxon>Arachnida</taxon>
        <taxon>Araneae</taxon>
        <taxon>Araneomorphae</taxon>
        <taxon>Entelegynae</taxon>
        <taxon>Araneoidea</taxon>
        <taxon>Araneidae</taxon>
        <taxon>Caerostris</taxon>
    </lineage>
</organism>
<name>A0AAV4RC95_CAEEX</name>
<evidence type="ECO:0000313" key="3">
    <source>
        <dbReference type="Proteomes" id="UP001054945"/>
    </source>
</evidence>
<comment type="caution">
    <text evidence="2">The sequence shown here is derived from an EMBL/GenBank/DDBJ whole genome shotgun (WGS) entry which is preliminary data.</text>
</comment>
<dbReference type="Proteomes" id="UP001054945">
    <property type="component" value="Unassembled WGS sequence"/>
</dbReference>
<protein>
    <submittedName>
        <fullName evidence="2">Uncharacterized protein</fullName>
    </submittedName>
</protein>
<sequence>MTYRRELLCRNDRMTDRQELLCRNDRMTDRRELLCRNDRMTDRRELLCRNDRMTDRRELFAGMTEWKGAFIPNDRMTDRRELLCRNDRMTDRRELLCRNDRMTDRRELLYRNERMADRQELLYRNDRMADRQELLYRNDRYSADSKPNQTSTYGIYAGNWADKSVAQNVLRLIGEEDTYVSNGLYEDVRPKSTHISRMIYRMSYYFIIFNAGICRGNGNGKSVARNRRGGGEHAKPPKGDVLGKRQASVEVDSDGDTIAEEFPAKSAWLGRIA</sequence>
<evidence type="ECO:0000313" key="2">
    <source>
        <dbReference type="EMBL" id="GIY17727.1"/>
    </source>
</evidence>
<feature type="compositionally biased region" description="Basic and acidic residues" evidence="1">
    <location>
        <begin position="229"/>
        <end position="243"/>
    </location>
</feature>
<evidence type="ECO:0000256" key="1">
    <source>
        <dbReference type="SAM" id="MobiDB-lite"/>
    </source>
</evidence>
<dbReference type="EMBL" id="BPLR01007536">
    <property type="protein sequence ID" value="GIY17727.1"/>
    <property type="molecule type" value="Genomic_DNA"/>
</dbReference>
<proteinExistence type="predicted"/>
<reference evidence="2 3" key="1">
    <citation type="submission" date="2021-06" db="EMBL/GenBank/DDBJ databases">
        <title>Caerostris extrusa draft genome.</title>
        <authorList>
            <person name="Kono N."/>
            <person name="Arakawa K."/>
        </authorList>
    </citation>
    <scope>NUCLEOTIDE SEQUENCE [LARGE SCALE GENOMIC DNA]</scope>
</reference>
<gene>
    <name evidence="2" type="ORF">CEXT_634511</name>
</gene>
<dbReference type="AlphaFoldDB" id="A0AAV4RC95"/>
<feature type="region of interest" description="Disordered" evidence="1">
    <location>
        <begin position="223"/>
        <end position="246"/>
    </location>
</feature>